<sequence length="556" mass="60626">MNSVHSIESLAAGDAQHKLFQTLGPTLLISMAYIDLGKWLVAVDAGSRFGYDLVLLVLFFNFSAILFQYLSTCIGMVTGKNLAEVRFTVIFLVLAVAEIIRGTLASQYNHCAEISLILVDISFGDINLILYFYMTDRSAAWNTIAGMAVGFNLVFEHDNLITAICFASVVVNLLPYTLSRLDKVAGICNACIAGFTLLCFVLGLLISHPHTPVNMNAMFPKLSGESAYSLMALLGANIIVHNFYTHSAFVQVQRRSSHTLGSLFHDHLFSILFIFTGIYLVNYILLSSAADESSETVVMNFQDATELMHQIFTNPAGPIVLLVILLFSSHIISLTCIVSGEVISENFFGVKLPLSAHHLLPKGLAMVLNIYFAKVAGPEGIYQLLIMCPVIQAMLLPSSIIPILRVSSSRLLMGRYRIALCIEIFAFLAFLLVVFTNIIFTAEIMFGTSTWTNNLKGDTGSPAILPYSVVVLISCASIGFTLLLAVTPLKSASNEAQTHLSSMHSQRGALGTTQREATSLKKFEHEEVQSCSVGAVLMGSSEGHKKSVHLRRTLSG</sequence>
<dbReference type="InterPro" id="IPR001046">
    <property type="entry name" value="NRAMP_fam"/>
</dbReference>
<dbReference type="InParanoid" id="A0A1D6GJY0"/>
<evidence type="ECO:0000256" key="3">
    <source>
        <dbReference type="ARBA" id="ARBA00022692"/>
    </source>
</evidence>
<dbReference type="ExpressionAtlas" id="A0A1D6GJY0">
    <property type="expression patterns" value="baseline and differential"/>
</dbReference>
<dbReference type="AlphaFoldDB" id="A0A1D6GJY0"/>
<dbReference type="EMBL" id="CM000781">
    <property type="protein sequence ID" value="AQK63668.1"/>
    <property type="molecule type" value="Genomic_DNA"/>
</dbReference>
<comment type="similarity">
    <text evidence="2">Belongs to the NRAMP (TC 2.A.55) family.</text>
</comment>
<proteinExistence type="inferred from homology"/>
<reference evidence="6" key="1">
    <citation type="submission" date="2015-12" db="EMBL/GenBank/DDBJ databases">
        <title>Update maize B73 reference genome by single molecule sequencing technologies.</title>
        <authorList>
            <consortium name="Maize Genome Sequencing Project"/>
            <person name="Ware D."/>
        </authorList>
    </citation>
    <scope>NUCLEOTIDE SEQUENCE</scope>
    <source>
        <tissue evidence="6">Seedling</tissue>
    </source>
</reference>
<keyword evidence="4" id="KW-1133">Transmembrane helix</keyword>
<evidence type="ECO:0000256" key="5">
    <source>
        <dbReference type="ARBA" id="ARBA00023136"/>
    </source>
</evidence>
<dbReference type="PRINTS" id="PR00447">
    <property type="entry name" value="NATRESASSCMP"/>
</dbReference>
<organism evidence="6">
    <name type="scientific">Zea mays</name>
    <name type="common">Maize</name>
    <dbReference type="NCBI Taxonomy" id="4577"/>
    <lineage>
        <taxon>Eukaryota</taxon>
        <taxon>Viridiplantae</taxon>
        <taxon>Streptophyta</taxon>
        <taxon>Embryophyta</taxon>
        <taxon>Tracheophyta</taxon>
        <taxon>Spermatophyta</taxon>
        <taxon>Magnoliopsida</taxon>
        <taxon>Liliopsida</taxon>
        <taxon>Poales</taxon>
        <taxon>Poaceae</taxon>
        <taxon>PACMAD clade</taxon>
        <taxon>Panicoideae</taxon>
        <taxon>Andropogonodae</taxon>
        <taxon>Andropogoneae</taxon>
        <taxon>Tripsacinae</taxon>
        <taxon>Zea</taxon>
    </lineage>
</organism>
<dbReference type="GO" id="GO:0016020">
    <property type="term" value="C:membrane"/>
    <property type="evidence" value="ECO:0007669"/>
    <property type="project" value="UniProtKB-SubCell"/>
</dbReference>
<dbReference type="Pfam" id="PF01566">
    <property type="entry name" value="Nramp"/>
    <property type="match status" value="2"/>
</dbReference>
<accession>A0A1D6GJY0</accession>
<comment type="subcellular location">
    <subcellularLocation>
        <location evidence="1">Membrane</location>
        <topology evidence="1">Multi-pass membrane protein</topology>
    </subcellularLocation>
</comment>
<dbReference type="IntAct" id="A0A1D6GJY0">
    <property type="interactions" value="1"/>
</dbReference>
<dbReference type="PANTHER" id="PTHR11706">
    <property type="entry name" value="SOLUTE CARRIER PROTEIN FAMILY 11 MEMBER"/>
    <property type="match status" value="1"/>
</dbReference>
<keyword evidence="3" id="KW-0812">Transmembrane</keyword>
<evidence type="ECO:0000313" key="6">
    <source>
        <dbReference type="EMBL" id="AQK63668.1"/>
    </source>
</evidence>
<dbReference type="STRING" id="4577.A0A1D6GJY0"/>
<dbReference type="GO" id="GO:0046873">
    <property type="term" value="F:metal ion transmembrane transporter activity"/>
    <property type="evidence" value="ECO:0007669"/>
    <property type="project" value="InterPro"/>
</dbReference>
<dbReference type="PANTHER" id="PTHR11706:SF83">
    <property type="entry name" value="ETHYLENE-INSENSITIVE PROTEIN 2"/>
    <property type="match status" value="1"/>
</dbReference>
<protein>
    <submittedName>
        <fullName evidence="6">Ethylene-insensitive protein 2</fullName>
    </submittedName>
</protein>
<keyword evidence="5" id="KW-0472">Membrane</keyword>
<evidence type="ECO:0000256" key="4">
    <source>
        <dbReference type="ARBA" id="ARBA00022989"/>
    </source>
</evidence>
<evidence type="ECO:0000256" key="2">
    <source>
        <dbReference type="ARBA" id="ARBA00009965"/>
    </source>
</evidence>
<gene>
    <name evidence="6" type="ORF">ZEAMMB73_Zm00001d013492</name>
</gene>
<dbReference type="SMR" id="A0A1D6GJY0"/>
<name>A0A1D6GJY0_MAIZE</name>
<evidence type="ECO:0000256" key="1">
    <source>
        <dbReference type="ARBA" id="ARBA00004141"/>
    </source>
</evidence>